<evidence type="ECO:0000313" key="1">
    <source>
        <dbReference type="EMBL" id="KAJ7555170.1"/>
    </source>
</evidence>
<comment type="caution">
    <text evidence="1">The sequence shown here is derived from an EMBL/GenBank/DDBJ whole genome shotgun (WGS) entry which is preliminary data.</text>
</comment>
<name>A0ACC2DM16_DIPCM</name>
<accession>A0ACC2DM16</accession>
<dbReference type="Proteomes" id="UP001162992">
    <property type="component" value="Chromosome 5"/>
</dbReference>
<organism evidence="1 2">
    <name type="scientific">Diphasiastrum complanatum</name>
    <name type="common">Issler's clubmoss</name>
    <name type="synonym">Lycopodium complanatum</name>
    <dbReference type="NCBI Taxonomy" id="34168"/>
    <lineage>
        <taxon>Eukaryota</taxon>
        <taxon>Viridiplantae</taxon>
        <taxon>Streptophyta</taxon>
        <taxon>Embryophyta</taxon>
        <taxon>Tracheophyta</taxon>
        <taxon>Lycopodiopsida</taxon>
        <taxon>Lycopodiales</taxon>
        <taxon>Lycopodiaceae</taxon>
        <taxon>Lycopodioideae</taxon>
        <taxon>Diphasiastrum</taxon>
    </lineage>
</organism>
<dbReference type="EMBL" id="CM055096">
    <property type="protein sequence ID" value="KAJ7555170.1"/>
    <property type="molecule type" value="Genomic_DNA"/>
</dbReference>
<sequence>MCEVYISSDVALQPVGCCRWILQVQQSLCRTIAPCRSLLRMVIATDQGSTNAMTQREGTSHFMRVKHCKLDHCCRCYFQSFPENETGMAHSIPSNLTCALIPSDRFSTIHSQLIQ</sequence>
<keyword evidence="2" id="KW-1185">Reference proteome</keyword>
<gene>
    <name evidence="1" type="ORF">O6H91_05G024800</name>
</gene>
<protein>
    <submittedName>
        <fullName evidence="1">Uncharacterized protein</fullName>
    </submittedName>
</protein>
<evidence type="ECO:0000313" key="2">
    <source>
        <dbReference type="Proteomes" id="UP001162992"/>
    </source>
</evidence>
<proteinExistence type="predicted"/>
<reference evidence="2" key="1">
    <citation type="journal article" date="2024" name="Proc. Natl. Acad. Sci. U.S.A.">
        <title>Extraordinary preservation of gene collinearity over three hundred million years revealed in homosporous lycophytes.</title>
        <authorList>
            <person name="Li C."/>
            <person name="Wickell D."/>
            <person name="Kuo L.Y."/>
            <person name="Chen X."/>
            <person name="Nie B."/>
            <person name="Liao X."/>
            <person name="Peng D."/>
            <person name="Ji J."/>
            <person name="Jenkins J."/>
            <person name="Williams M."/>
            <person name="Shu S."/>
            <person name="Plott C."/>
            <person name="Barry K."/>
            <person name="Rajasekar S."/>
            <person name="Grimwood J."/>
            <person name="Han X."/>
            <person name="Sun S."/>
            <person name="Hou Z."/>
            <person name="He W."/>
            <person name="Dai G."/>
            <person name="Sun C."/>
            <person name="Schmutz J."/>
            <person name="Leebens-Mack J.H."/>
            <person name="Li F.W."/>
            <person name="Wang L."/>
        </authorList>
    </citation>
    <scope>NUCLEOTIDE SEQUENCE [LARGE SCALE GENOMIC DNA]</scope>
    <source>
        <strain evidence="2">cv. PW_Plant_1</strain>
    </source>
</reference>